<organism evidence="1 2">
    <name type="scientific">Eumeta variegata</name>
    <name type="common">Bagworm moth</name>
    <name type="synonym">Eumeta japonica</name>
    <dbReference type="NCBI Taxonomy" id="151549"/>
    <lineage>
        <taxon>Eukaryota</taxon>
        <taxon>Metazoa</taxon>
        <taxon>Ecdysozoa</taxon>
        <taxon>Arthropoda</taxon>
        <taxon>Hexapoda</taxon>
        <taxon>Insecta</taxon>
        <taxon>Pterygota</taxon>
        <taxon>Neoptera</taxon>
        <taxon>Endopterygota</taxon>
        <taxon>Lepidoptera</taxon>
        <taxon>Glossata</taxon>
        <taxon>Ditrysia</taxon>
        <taxon>Tineoidea</taxon>
        <taxon>Psychidae</taxon>
        <taxon>Oiketicinae</taxon>
        <taxon>Eumeta</taxon>
    </lineage>
</organism>
<dbReference type="GO" id="GO:0051460">
    <property type="term" value="P:negative regulation of corticotropin secretion"/>
    <property type="evidence" value="ECO:0007669"/>
    <property type="project" value="TreeGrafter"/>
</dbReference>
<dbReference type="PANTHER" id="PTHR10278">
    <property type="entry name" value="CORTICOTROPIN-RELEASING FACTOR-BINDING PROTEIN"/>
    <property type="match status" value="1"/>
</dbReference>
<evidence type="ECO:0000313" key="1">
    <source>
        <dbReference type="EMBL" id="GBP75957.1"/>
    </source>
</evidence>
<dbReference type="GO" id="GO:0005615">
    <property type="term" value="C:extracellular space"/>
    <property type="evidence" value="ECO:0007669"/>
    <property type="project" value="TreeGrafter"/>
</dbReference>
<dbReference type="GO" id="GO:0051424">
    <property type="term" value="F:corticotropin-releasing hormone binding"/>
    <property type="evidence" value="ECO:0007669"/>
    <property type="project" value="InterPro"/>
</dbReference>
<reference evidence="1 2" key="1">
    <citation type="journal article" date="2019" name="Commun. Biol.">
        <title>The bagworm genome reveals a unique fibroin gene that provides high tensile strength.</title>
        <authorList>
            <person name="Kono N."/>
            <person name="Nakamura H."/>
            <person name="Ohtoshi R."/>
            <person name="Tomita M."/>
            <person name="Numata K."/>
            <person name="Arakawa K."/>
        </authorList>
    </citation>
    <scope>NUCLEOTIDE SEQUENCE [LARGE SCALE GENOMIC DNA]</scope>
</reference>
<proteinExistence type="predicted"/>
<sequence>MGNRKRQSDSECVALERMRVVYLLPARALATSSIQYSNARGGEKERYTKVDKEDERICYKSTQAEPRVNNVYFEQNRNLDRNQVNYLPTLVSFFSVDISYDNTIRYGEYDTGVATLTTITTSTARAENKTIPQQEGKMEEGIQLCVRICAIYRRGEESARRPREVGPELECRPHFYYFFIHRKRAMGKAIKRRVKNTIPLISVDVLWKCVLMMLRYSLVSCRNKENWIDGWELNGQVWPADAWDDERVVEACGQRPQRKLVSRQNAALVQYRVPARGKGFAVTVRHVRNARPCNIMVFGSEGVYTVRNHGASGNCSILSVSPASVRVLDLDVGHTSRRSSVLDLETGTMHHCTKRGMGDHLDIGGAGGLDTTNMEVLDSVCGLDSNEGTSQFMIEQN</sequence>
<comment type="caution">
    <text evidence="1">The sequence shown here is derived from an EMBL/GenBank/DDBJ whole genome shotgun (WGS) entry which is preliminary data.</text>
</comment>
<dbReference type="STRING" id="151549.A0A4C1YNJ1"/>
<dbReference type="InterPro" id="IPR008435">
    <property type="entry name" value="CRF-bd"/>
</dbReference>
<dbReference type="EMBL" id="BGZK01001269">
    <property type="protein sequence ID" value="GBP75957.1"/>
    <property type="molecule type" value="Genomic_DNA"/>
</dbReference>
<dbReference type="PANTHER" id="PTHR10278:SF0">
    <property type="entry name" value="CORTICOTROPIN-RELEASING FACTOR-BINDING PROTEIN"/>
    <property type="match status" value="1"/>
</dbReference>
<accession>A0A4C1YNJ1</accession>
<name>A0A4C1YNJ1_EUMVA</name>
<protein>
    <submittedName>
        <fullName evidence="1">Corticotropin-releasing factor-binding protein</fullName>
    </submittedName>
</protein>
<dbReference type="GO" id="GO:0009755">
    <property type="term" value="P:hormone-mediated signaling pathway"/>
    <property type="evidence" value="ECO:0007669"/>
    <property type="project" value="TreeGrafter"/>
</dbReference>
<dbReference type="OrthoDB" id="10056927at2759"/>
<gene>
    <name evidence="1" type="primary">CRHBP</name>
    <name evidence="1" type="ORF">EVAR_54610_1</name>
</gene>
<keyword evidence="2" id="KW-1185">Reference proteome</keyword>
<dbReference type="AlphaFoldDB" id="A0A4C1YNJ1"/>
<evidence type="ECO:0000313" key="2">
    <source>
        <dbReference type="Proteomes" id="UP000299102"/>
    </source>
</evidence>
<dbReference type="Proteomes" id="UP000299102">
    <property type="component" value="Unassembled WGS sequence"/>
</dbReference>